<reference evidence="1 2" key="2">
    <citation type="journal article" date="2022" name="Mol. Ecol. Resour.">
        <title>The genomes of chicory, endive, great burdock and yacon provide insights into Asteraceae paleo-polyploidization history and plant inulin production.</title>
        <authorList>
            <person name="Fan W."/>
            <person name="Wang S."/>
            <person name="Wang H."/>
            <person name="Wang A."/>
            <person name="Jiang F."/>
            <person name="Liu H."/>
            <person name="Zhao H."/>
            <person name="Xu D."/>
            <person name="Zhang Y."/>
        </authorList>
    </citation>
    <scope>NUCLEOTIDE SEQUENCE [LARGE SCALE GENOMIC DNA]</scope>
    <source>
        <strain evidence="2">cv. Punajuju</strain>
        <tissue evidence="1">Leaves</tissue>
    </source>
</reference>
<gene>
    <name evidence="1" type="ORF">L2E82_39334</name>
</gene>
<reference evidence="2" key="1">
    <citation type="journal article" date="2022" name="Mol. Ecol. Resour.">
        <title>The genomes of chicory, endive, great burdock and yacon provide insights into Asteraceae palaeo-polyploidization history and plant inulin production.</title>
        <authorList>
            <person name="Fan W."/>
            <person name="Wang S."/>
            <person name="Wang H."/>
            <person name="Wang A."/>
            <person name="Jiang F."/>
            <person name="Liu H."/>
            <person name="Zhao H."/>
            <person name="Xu D."/>
            <person name="Zhang Y."/>
        </authorList>
    </citation>
    <scope>NUCLEOTIDE SEQUENCE [LARGE SCALE GENOMIC DNA]</scope>
    <source>
        <strain evidence="2">cv. Punajuju</strain>
    </source>
</reference>
<name>A0ACB9AIQ0_CICIN</name>
<accession>A0ACB9AIQ0</accession>
<organism evidence="1 2">
    <name type="scientific">Cichorium intybus</name>
    <name type="common">Chicory</name>
    <dbReference type="NCBI Taxonomy" id="13427"/>
    <lineage>
        <taxon>Eukaryota</taxon>
        <taxon>Viridiplantae</taxon>
        <taxon>Streptophyta</taxon>
        <taxon>Embryophyta</taxon>
        <taxon>Tracheophyta</taxon>
        <taxon>Spermatophyta</taxon>
        <taxon>Magnoliopsida</taxon>
        <taxon>eudicotyledons</taxon>
        <taxon>Gunneridae</taxon>
        <taxon>Pentapetalae</taxon>
        <taxon>asterids</taxon>
        <taxon>campanulids</taxon>
        <taxon>Asterales</taxon>
        <taxon>Asteraceae</taxon>
        <taxon>Cichorioideae</taxon>
        <taxon>Cichorieae</taxon>
        <taxon>Cichoriinae</taxon>
        <taxon>Cichorium</taxon>
    </lineage>
</organism>
<comment type="caution">
    <text evidence="1">The sequence shown here is derived from an EMBL/GenBank/DDBJ whole genome shotgun (WGS) entry which is preliminary data.</text>
</comment>
<evidence type="ECO:0000313" key="2">
    <source>
        <dbReference type="Proteomes" id="UP001055811"/>
    </source>
</evidence>
<dbReference type="Proteomes" id="UP001055811">
    <property type="component" value="Linkage Group LG07"/>
</dbReference>
<protein>
    <submittedName>
        <fullName evidence="1">Uncharacterized protein</fullName>
    </submittedName>
</protein>
<dbReference type="EMBL" id="CM042015">
    <property type="protein sequence ID" value="KAI3709568.1"/>
    <property type="molecule type" value="Genomic_DNA"/>
</dbReference>
<keyword evidence="2" id="KW-1185">Reference proteome</keyword>
<sequence length="93" mass="10584">MNKEKPLAVVISREVLNESRSGERGKNGRWSMGPTFSVLTAFLLRSTADLSSFTAALSPSTTRIPPFHFITFSQWICRCYCEEFYKKICTENP</sequence>
<evidence type="ECO:0000313" key="1">
    <source>
        <dbReference type="EMBL" id="KAI3709568.1"/>
    </source>
</evidence>
<proteinExistence type="predicted"/>